<dbReference type="GO" id="GO:0050992">
    <property type="term" value="P:dimethylallyl diphosphate biosynthetic process"/>
    <property type="evidence" value="ECO:0007669"/>
    <property type="project" value="UniProtKB-UniRule"/>
</dbReference>
<feature type="binding site" evidence="5">
    <location>
        <position position="12"/>
    </location>
    <ligand>
        <name>[4Fe-4S] cluster</name>
        <dbReference type="ChEBI" id="CHEBI:49883"/>
    </ligand>
</feature>
<dbReference type="CDD" id="cd13944">
    <property type="entry name" value="lytB_ispH"/>
    <property type="match status" value="1"/>
</dbReference>
<keyword evidence="1 5" id="KW-0004">4Fe-4S</keyword>
<dbReference type="EC" id="1.17.7.4" evidence="5"/>
<evidence type="ECO:0000313" key="6">
    <source>
        <dbReference type="EMBL" id="OBQ50167.1"/>
    </source>
</evidence>
<dbReference type="AlphaFoldDB" id="A0A1B7XBN9"/>
<feature type="binding site" evidence="5">
    <location>
        <position position="41"/>
    </location>
    <ligand>
        <name>(2E)-4-hydroxy-3-methylbut-2-enyl diphosphate</name>
        <dbReference type="ChEBI" id="CHEBI:128753"/>
    </ligand>
</feature>
<feature type="binding site" evidence="5">
    <location>
        <position position="193"/>
    </location>
    <ligand>
        <name>[4Fe-4S] cluster</name>
        <dbReference type="ChEBI" id="CHEBI:49883"/>
    </ligand>
</feature>
<protein>
    <recommendedName>
        <fullName evidence="5">4-hydroxy-3-methylbut-2-enyl diphosphate reductase</fullName>
        <shortName evidence="5">HMBPP reductase</shortName>
        <ecNumber evidence="5">1.17.7.4</ecNumber>
    </recommendedName>
</protein>
<dbReference type="Pfam" id="PF02401">
    <property type="entry name" value="LYTB"/>
    <property type="match status" value="1"/>
</dbReference>
<dbReference type="STRING" id="1560234.SP90_10380"/>
<feature type="binding site" evidence="5">
    <location>
        <position position="221"/>
    </location>
    <ligand>
        <name>isopentenyl diphosphate</name>
        <dbReference type="ChEBI" id="CHEBI:128769"/>
    </ligand>
</feature>
<keyword evidence="5" id="KW-0414">Isoprene biosynthesis</keyword>
<evidence type="ECO:0000256" key="2">
    <source>
        <dbReference type="ARBA" id="ARBA00022723"/>
    </source>
</evidence>
<dbReference type="UniPathway" id="UPA00059">
    <property type="reaction ID" value="UER00105"/>
</dbReference>
<feature type="binding site" evidence="5">
    <location>
        <position position="41"/>
    </location>
    <ligand>
        <name>isopentenyl diphosphate</name>
        <dbReference type="ChEBI" id="CHEBI:128769"/>
    </ligand>
</feature>
<feature type="binding site" evidence="5">
    <location>
        <position position="124"/>
    </location>
    <ligand>
        <name>isopentenyl diphosphate</name>
        <dbReference type="ChEBI" id="CHEBI:128769"/>
    </ligand>
</feature>
<feature type="binding site" evidence="5">
    <location>
        <position position="265"/>
    </location>
    <ligand>
        <name>(2E)-4-hydroxy-3-methylbut-2-enyl diphosphate</name>
        <dbReference type="ChEBI" id="CHEBI:128753"/>
    </ligand>
</feature>
<dbReference type="PATRIC" id="fig|1560234.3.peg.924"/>
<gene>
    <name evidence="5" type="primary">ispH</name>
    <name evidence="6" type="ORF">SP90_10380</name>
</gene>
<feature type="binding site" evidence="5">
    <location>
        <position position="124"/>
    </location>
    <ligand>
        <name>dimethylallyl diphosphate</name>
        <dbReference type="ChEBI" id="CHEBI:57623"/>
    </ligand>
</feature>
<dbReference type="GO" id="GO:0016114">
    <property type="term" value="P:terpenoid biosynthetic process"/>
    <property type="evidence" value="ECO:0007669"/>
    <property type="project" value="UniProtKB-UniRule"/>
</dbReference>
<feature type="binding site" evidence="5">
    <location>
        <position position="41"/>
    </location>
    <ligand>
        <name>dimethylallyl diphosphate</name>
        <dbReference type="ChEBI" id="CHEBI:57623"/>
    </ligand>
</feature>
<comment type="function">
    <text evidence="5">Catalyzes the conversion of 1-hydroxy-2-methyl-2-(E)-butenyl 4-diphosphate (HMBPP) into a mixture of isopentenyl diphosphate (IPP) and dimethylallyl diphosphate (DMAPP). Acts in the terminal step of the DOXP/MEP pathway for isoprenoid precursor biosynthesis.</text>
</comment>
<comment type="caution">
    <text evidence="5">Lacks conserved residue(s) required for the propagation of feature annotation.</text>
</comment>
<accession>A0A1B7XBN9</accession>
<feature type="binding site" evidence="5">
    <location>
        <position position="223"/>
    </location>
    <ligand>
        <name>(2E)-4-hydroxy-3-methylbut-2-enyl diphosphate</name>
        <dbReference type="ChEBI" id="CHEBI:128753"/>
    </ligand>
</feature>
<keyword evidence="3 5" id="KW-0408">Iron</keyword>
<comment type="caution">
    <text evidence="6">The sequence shown here is derived from an EMBL/GenBank/DDBJ whole genome shotgun (WGS) entry which is preliminary data.</text>
</comment>
<evidence type="ECO:0000256" key="3">
    <source>
        <dbReference type="ARBA" id="ARBA00023004"/>
    </source>
</evidence>
<feature type="binding site" evidence="5">
    <location>
        <position position="223"/>
    </location>
    <ligand>
        <name>dimethylallyl diphosphate</name>
        <dbReference type="ChEBI" id="CHEBI:57623"/>
    </ligand>
</feature>
<dbReference type="PANTHER" id="PTHR30426">
    <property type="entry name" value="4-HYDROXY-3-METHYLBUT-2-ENYL DIPHOSPHATE REDUCTASE"/>
    <property type="match status" value="1"/>
</dbReference>
<evidence type="ECO:0000313" key="7">
    <source>
        <dbReference type="Proteomes" id="UP000091979"/>
    </source>
</evidence>
<dbReference type="InterPro" id="IPR003451">
    <property type="entry name" value="LytB/IspH"/>
</dbReference>
<comment type="cofactor">
    <cofactor evidence="5">
        <name>[4Fe-4S] cluster</name>
        <dbReference type="ChEBI" id="CHEBI:49883"/>
    </cofactor>
    <text evidence="5">Binds 1 [4Fe-4S] cluster per subunit.</text>
</comment>
<feature type="active site" description="Proton donor" evidence="5">
    <location>
        <position position="126"/>
    </location>
</feature>
<keyword evidence="2 5" id="KW-0479">Metal-binding</keyword>
<feature type="binding site" evidence="5">
    <location>
        <position position="221"/>
    </location>
    <ligand>
        <name>(2E)-4-hydroxy-3-methylbut-2-enyl diphosphate</name>
        <dbReference type="ChEBI" id="CHEBI:128753"/>
    </ligand>
</feature>
<dbReference type="UniPathway" id="UPA00056">
    <property type="reaction ID" value="UER00097"/>
</dbReference>
<comment type="pathway">
    <text evidence="5">Isoprenoid biosynthesis; dimethylallyl diphosphate biosynthesis; dimethylallyl diphosphate from (2E)-4-hydroxy-3-methylbutenyl diphosphate: step 1/1.</text>
</comment>
<dbReference type="EMBL" id="JXMS01000017">
    <property type="protein sequence ID" value="OBQ50167.1"/>
    <property type="molecule type" value="Genomic_DNA"/>
</dbReference>
<feature type="binding site" evidence="5">
    <location>
        <position position="164"/>
    </location>
    <ligand>
        <name>(2E)-4-hydroxy-3-methylbut-2-enyl diphosphate</name>
        <dbReference type="ChEBI" id="CHEBI:128753"/>
    </ligand>
</feature>
<dbReference type="GO" id="GO:0019288">
    <property type="term" value="P:isopentenyl diphosphate biosynthetic process, methylerythritol 4-phosphate pathway"/>
    <property type="evidence" value="ECO:0007669"/>
    <property type="project" value="UniProtKB-UniRule"/>
</dbReference>
<feature type="binding site" evidence="5">
    <location>
        <position position="74"/>
    </location>
    <ligand>
        <name>dimethylallyl diphosphate</name>
        <dbReference type="ChEBI" id="CHEBI:57623"/>
    </ligand>
</feature>
<organism evidence="6 7">
    <name type="scientific">Halodesulfovibrio spirochaetisodalis</name>
    <dbReference type="NCBI Taxonomy" id="1560234"/>
    <lineage>
        <taxon>Bacteria</taxon>
        <taxon>Pseudomonadati</taxon>
        <taxon>Thermodesulfobacteriota</taxon>
        <taxon>Desulfovibrionia</taxon>
        <taxon>Desulfovibrionales</taxon>
        <taxon>Desulfovibrionaceae</taxon>
        <taxon>Halodesulfovibrio</taxon>
    </lineage>
</organism>
<dbReference type="RefSeq" id="WP_066855523.1">
    <property type="nucleotide sequence ID" value="NZ_JXMS01000017.1"/>
</dbReference>
<comment type="catalytic activity">
    <reaction evidence="5">
        <text>isopentenyl diphosphate + 2 oxidized [2Fe-2S]-[ferredoxin] + H2O = (2E)-4-hydroxy-3-methylbut-2-enyl diphosphate + 2 reduced [2Fe-2S]-[ferredoxin] + 2 H(+)</text>
        <dbReference type="Rhea" id="RHEA:24488"/>
        <dbReference type="Rhea" id="RHEA-COMP:10000"/>
        <dbReference type="Rhea" id="RHEA-COMP:10001"/>
        <dbReference type="ChEBI" id="CHEBI:15377"/>
        <dbReference type="ChEBI" id="CHEBI:15378"/>
        <dbReference type="ChEBI" id="CHEBI:33737"/>
        <dbReference type="ChEBI" id="CHEBI:33738"/>
        <dbReference type="ChEBI" id="CHEBI:128753"/>
        <dbReference type="ChEBI" id="CHEBI:128769"/>
        <dbReference type="EC" id="1.17.7.4"/>
    </reaction>
</comment>
<comment type="catalytic activity">
    <reaction evidence="5">
        <text>dimethylallyl diphosphate + 2 oxidized [2Fe-2S]-[ferredoxin] + H2O = (2E)-4-hydroxy-3-methylbut-2-enyl diphosphate + 2 reduced [2Fe-2S]-[ferredoxin] + 2 H(+)</text>
        <dbReference type="Rhea" id="RHEA:24825"/>
        <dbReference type="Rhea" id="RHEA-COMP:10000"/>
        <dbReference type="Rhea" id="RHEA-COMP:10001"/>
        <dbReference type="ChEBI" id="CHEBI:15377"/>
        <dbReference type="ChEBI" id="CHEBI:15378"/>
        <dbReference type="ChEBI" id="CHEBI:33737"/>
        <dbReference type="ChEBI" id="CHEBI:33738"/>
        <dbReference type="ChEBI" id="CHEBI:57623"/>
        <dbReference type="ChEBI" id="CHEBI:128753"/>
        <dbReference type="EC" id="1.17.7.4"/>
    </reaction>
</comment>
<dbReference type="GO" id="GO:0051539">
    <property type="term" value="F:4 iron, 4 sulfur cluster binding"/>
    <property type="evidence" value="ECO:0007669"/>
    <property type="project" value="UniProtKB-UniRule"/>
</dbReference>
<feature type="binding site" evidence="5">
    <location>
        <position position="223"/>
    </location>
    <ligand>
        <name>isopentenyl diphosphate</name>
        <dbReference type="ChEBI" id="CHEBI:128769"/>
    </ligand>
</feature>
<evidence type="ECO:0000256" key="5">
    <source>
        <dbReference type="HAMAP-Rule" id="MF_00191"/>
    </source>
</evidence>
<dbReference type="GO" id="GO:0046872">
    <property type="term" value="F:metal ion binding"/>
    <property type="evidence" value="ECO:0007669"/>
    <property type="project" value="UniProtKB-KW"/>
</dbReference>
<keyword evidence="7" id="KW-1185">Reference proteome</keyword>
<feature type="binding site" evidence="5">
    <location>
        <position position="74"/>
    </location>
    <ligand>
        <name>isopentenyl diphosphate</name>
        <dbReference type="ChEBI" id="CHEBI:128769"/>
    </ligand>
</feature>
<dbReference type="NCBIfam" id="TIGR00216">
    <property type="entry name" value="ispH_lytB"/>
    <property type="match status" value="1"/>
</dbReference>
<dbReference type="OrthoDB" id="9804068at2"/>
<feature type="binding site" evidence="5">
    <location>
        <position position="265"/>
    </location>
    <ligand>
        <name>dimethylallyl diphosphate</name>
        <dbReference type="ChEBI" id="CHEBI:57623"/>
    </ligand>
</feature>
<feature type="binding site" evidence="5">
    <location>
        <position position="265"/>
    </location>
    <ligand>
        <name>isopentenyl diphosphate</name>
        <dbReference type="ChEBI" id="CHEBI:128769"/>
    </ligand>
</feature>
<feature type="binding site" evidence="5">
    <location>
        <position position="74"/>
    </location>
    <ligand>
        <name>(2E)-4-hydroxy-3-methylbut-2-enyl diphosphate</name>
        <dbReference type="ChEBI" id="CHEBI:128753"/>
    </ligand>
</feature>
<evidence type="ECO:0000256" key="1">
    <source>
        <dbReference type="ARBA" id="ARBA00022485"/>
    </source>
</evidence>
<feature type="binding site" evidence="5">
    <location>
        <position position="96"/>
    </location>
    <ligand>
        <name>[4Fe-4S] cluster</name>
        <dbReference type="ChEBI" id="CHEBI:49883"/>
    </ligand>
</feature>
<dbReference type="HAMAP" id="MF_00191">
    <property type="entry name" value="IspH"/>
    <property type="match status" value="1"/>
</dbReference>
<dbReference type="Proteomes" id="UP000091979">
    <property type="component" value="Unassembled WGS sequence"/>
</dbReference>
<comment type="pathway">
    <text evidence="5">Isoprenoid biosynthesis; isopentenyl diphosphate biosynthesis via DXP pathway; isopentenyl diphosphate from 1-deoxy-D-xylulose 5-phosphate: step 6/6.</text>
</comment>
<feature type="binding site" evidence="5">
    <location>
        <position position="124"/>
    </location>
    <ligand>
        <name>(2E)-4-hydroxy-3-methylbut-2-enyl diphosphate</name>
        <dbReference type="ChEBI" id="CHEBI:128753"/>
    </ligand>
</feature>
<proteinExistence type="inferred from homology"/>
<dbReference type="Gene3D" id="3.40.50.11270">
    <property type="match status" value="1"/>
</dbReference>
<reference evidence="6 7" key="1">
    <citation type="submission" date="2015-01" db="EMBL/GenBank/DDBJ databases">
        <title>Desulfovibrio sp. JC271 draft genome sequence.</title>
        <authorList>
            <person name="Shivani Y."/>
            <person name="Subhash Y."/>
            <person name="Sasikala C."/>
            <person name="Ramana C.V."/>
        </authorList>
    </citation>
    <scope>NUCLEOTIDE SEQUENCE [LARGE SCALE GENOMIC DNA]</scope>
    <source>
        <strain evidence="6 7">JC271</strain>
    </source>
</reference>
<keyword evidence="4 5" id="KW-0411">Iron-sulfur</keyword>
<sequence>MEVRRAKTSGFCFGVSLALEKLDAEVEKHDTKIATLGPIIHNPQVLKRYEDLNVRCLENAEEANADERVVIRAHGIPRETETALSESCEEVVDATCPKVKRAQLGIFNMIRKGCFLLLYGEKDHPEVRGLMSYAGDKAFLFNSLEELKKFPLSADIDYCLAAQTTQDREEFARIDEYLQGQLQEHLQVLNTICNATRERQQEAIALAKEVDAMVVVGGYSSGNTRRLADVSRAQGCLTFHVEQPEELSEADFSGMKVVGLTAGASTPRSIIDATEEFLKKL</sequence>
<keyword evidence="5" id="KW-0560">Oxidoreductase</keyword>
<name>A0A1B7XBN9_9BACT</name>
<dbReference type="Gene3D" id="3.40.1010.20">
    <property type="entry name" value="4-hydroxy-3-methylbut-2-enyl diphosphate reductase, catalytic domain"/>
    <property type="match status" value="2"/>
</dbReference>
<dbReference type="PANTHER" id="PTHR30426:SF0">
    <property type="entry name" value="4-HYDROXY-3-METHYLBUT-2-ENYL DIPHOSPHATE REDUCTASE"/>
    <property type="match status" value="1"/>
</dbReference>
<evidence type="ECO:0000256" key="4">
    <source>
        <dbReference type="ARBA" id="ARBA00023014"/>
    </source>
</evidence>
<comment type="similarity">
    <text evidence="5">Belongs to the IspH family.</text>
</comment>
<feature type="binding site" evidence="5">
    <location>
        <position position="221"/>
    </location>
    <ligand>
        <name>dimethylallyl diphosphate</name>
        <dbReference type="ChEBI" id="CHEBI:57623"/>
    </ligand>
</feature>
<dbReference type="GO" id="GO:0051745">
    <property type="term" value="F:4-hydroxy-3-methylbut-2-enyl diphosphate reductase activity"/>
    <property type="evidence" value="ECO:0007669"/>
    <property type="project" value="UniProtKB-UniRule"/>
</dbReference>